<dbReference type="OrthoDB" id="8527261at2"/>
<dbReference type="SUPFAM" id="SSF47336">
    <property type="entry name" value="ACP-like"/>
    <property type="match status" value="1"/>
</dbReference>
<keyword evidence="3" id="KW-1185">Reference proteome</keyword>
<reference evidence="2 3" key="1">
    <citation type="submission" date="2018-05" db="EMBL/GenBank/DDBJ databases">
        <title>Complete genome sequence of Massilia oculi sp. nov. CCUG 43427T (=DSM 26321T), the type strain of M. oculi, and comparison with genome sequences of other Massilia strains.</title>
        <authorList>
            <person name="Zhu B."/>
        </authorList>
    </citation>
    <scope>NUCLEOTIDE SEQUENCE [LARGE SCALE GENOMIC DNA]</scope>
    <source>
        <strain evidence="2 3">CCUG 43427</strain>
    </source>
</reference>
<sequence>MNTNQITIDQIKTILTDVLSLGDAGRQLDADSPLLGALPELDSMAVVSLIAALEEHFDIAIDDDDISASTFATLGSLAAFVDDKRGA</sequence>
<evidence type="ECO:0000259" key="1">
    <source>
        <dbReference type="PROSITE" id="PS50075"/>
    </source>
</evidence>
<dbReference type="AlphaFoldDB" id="A0A2S2DIX8"/>
<dbReference type="PROSITE" id="PS50075">
    <property type="entry name" value="CARRIER"/>
    <property type="match status" value="1"/>
</dbReference>
<feature type="domain" description="Carrier" evidence="1">
    <location>
        <begin position="5"/>
        <end position="85"/>
    </location>
</feature>
<dbReference type="Gene3D" id="1.10.1200.10">
    <property type="entry name" value="ACP-like"/>
    <property type="match status" value="1"/>
</dbReference>
<protein>
    <submittedName>
        <fullName evidence="2">Acyl carrier protein</fullName>
    </submittedName>
</protein>
<dbReference type="RefSeq" id="WP_109345621.1">
    <property type="nucleotide sequence ID" value="NZ_CP029343.1"/>
</dbReference>
<dbReference type="Pfam" id="PF00550">
    <property type="entry name" value="PP-binding"/>
    <property type="match status" value="1"/>
</dbReference>
<gene>
    <name evidence="2" type="ORF">DIR46_13175</name>
</gene>
<dbReference type="InterPro" id="IPR009081">
    <property type="entry name" value="PP-bd_ACP"/>
</dbReference>
<dbReference type="EMBL" id="CP029343">
    <property type="protein sequence ID" value="AWL05287.1"/>
    <property type="molecule type" value="Genomic_DNA"/>
</dbReference>
<organism evidence="2 3">
    <name type="scientific">Massilia oculi</name>
    <dbReference type="NCBI Taxonomy" id="945844"/>
    <lineage>
        <taxon>Bacteria</taxon>
        <taxon>Pseudomonadati</taxon>
        <taxon>Pseudomonadota</taxon>
        <taxon>Betaproteobacteria</taxon>
        <taxon>Burkholderiales</taxon>
        <taxon>Oxalobacteraceae</taxon>
        <taxon>Telluria group</taxon>
        <taxon>Massilia</taxon>
    </lineage>
</organism>
<accession>A0A2S2DIX8</accession>
<dbReference type="InterPro" id="IPR036736">
    <property type="entry name" value="ACP-like_sf"/>
</dbReference>
<name>A0A2S2DIX8_9BURK</name>
<dbReference type="Proteomes" id="UP000245820">
    <property type="component" value="Chromosome"/>
</dbReference>
<evidence type="ECO:0000313" key="3">
    <source>
        <dbReference type="Proteomes" id="UP000245820"/>
    </source>
</evidence>
<evidence type="ECO:0000313" key="2">
    <source>
        <dbReference type="EMBL" id="AWL05287.1"/>
    </source>
</evidence>
<proteinExistence type="predicted"/>
<dbReference type="KEGG" id="mtim:DIR46_13175"/>